<sequence length="245" mass="27358">MKRALLLTALLAAGLSTIFFLPDFKEVDSAMSLNVPEHLGLWDLEGYPPSEKELAILAKDTRFAKAHCRLPRQEEFSYITGRSPYDFADLSVVMSGYDLANSIHRPERCMPTQGHRSLVSSTSTLELAHGGSIPVTRLLSKQDQAIETPEGRKVITHNCLTYYFFVGHSSITESHTERTLIDIRDRVIKGEAQGWAYVTATMPYSLESELPMGSPLLPLPDADKKIRQLLAELAEENIQWANIQG</sequence>
<protein>
    <recommendedName>
        <fullName evidence="1">Methanolan biosynthesis EpsI domain-containing protein</fullName>
    </recommendedName>
</protein>
<comment type="caution">
    <text evidence="2">The sequence shown here is derived from an EMBL/GenBank/DDBJ whole genome shotgun (WGS) entry which is preliminary data.</text>
</comment>
<dbReference type="Proteomes" id="UP000557717">
    <property type="component" value="Unassembled WGS sequence"/>
</dbReference>
<keyword evidence="3" id="KW-1185">Reference proteome</keyword>
<gene>
    <name evidence="2" type="ORF">HNR46_001050</name>
</gene>
<evidence type="ECO:0000313" key="2">
    <source>
        <dbReference type="EMBL" id="MBB5350816.1"/>
    </source>
</evidence>
<dbReference type="EMBL" id="JACHFD010000004">
    <property type="protein sequence ID" value="MBB5350816.1"/>
    <property type="molecule type" value="Genomic_DNA"/>
</dbReference>
<reference evidence="2 3" key="1">
    <citation type="submission" date="2020-08" db="EMBL/GenBank/DDBJ databases">
        <title>Genomic Encyclopedia of Type Strains, Phase IV (KMG-IV): sequencing the most valuable type-strain genomes for metagenomic binning, comparative biology and taxonomic classification.</title>
        <authorList>
            <person name="Goeker M."/>
        </authorList>
    </citation>
    <scope>NUCLEOTIDE SEQUENCE [LARGE SCALE GENOMIC DNA]</scope>
    <source>
        <strain evidence="2 3">YC6886</strain>
    </source>
</reference>
<evidence type="ECO:0000313" key="3">
    <source>
        <dbReference type="Proteomes" id="UP000557717"/>
    </source>
</evidence>
<dbReference type="Pfam" id="PF11984">
    <property type="entry name" value="DUF3485"/>
    <property type="match status" value="1"/>
</dbReference>
<dbReference type="InterPro" id="IPR014263">
    <property type="entry name" value="Methanolan_biosynth_EpsI"/>
</dbReference>
<dbReference type="RefSeq" id="WP_184016436.1">
    <property type="nucleotide sequence ID" value="NZ_JACHFD010000004.1"/>
</dbReference>
<feature type="domain" description="Methanolan biosynthesis EpsI" evidence="1">
    <location>
        <begin position="8"/>
        <end position="207"/>
    </location>
</feature>
<proteinExistence type="predicted"/>
<dbReference type="AlphaFoldDB" id="A0A840V173"/>
<organism evidence="2 3">
    <name type="scientific">Haloferula luteola</name>
    <dbReference type="NCBI Taxonomy" id="595692"/>
    <lineage>
        <taxon>Bacteria</taxon>
        <taxon>Pseudomonadati</taxon>
        <taxon>Verrucomicrobiota</taxon>
        <taxon>Verrucomicrobiia</taxon>
        <taxon>Verrucomicrobiales</taxon>
        <taxon>Verrucomicrobiaceae</taxon>
        <taxon>Haloferula</taxon>
    </lineage>
</organism>
<accession>A0A840V173</accession>
<evidence type="ECO:0000259" key="1">
    <source>
        <dbReference type="Pfam" id="PF11984"/>
    </source>
</evidence>
<name>A0A840V173_9BACT</name>